<dbReference type="EMBL" id="JPGG01000016">
    <property type="protein sequence ID" value="KGC14880.1"/>
    <property type="molecule type" value="Genomic_DNA"/>
</dbReference>
<name>A0AAW3F4R1_BURGA</name>
<gene>
    <name evidence="2" type="ORF">DM48_496</name>
</gene>
<comment type="caution">
    <text evidence="2">The sequence shown here is derived from an EMBL/GenBank/DDBJ whole genome shotgun (WGS) entry which is preliminary data.</text>
</comment>
<evidence type="ECO:0000313" key="3">
    <source>
        <dbReference type="Proteomes" id="UP000029590"/>
    </source>
</evidence>
<protein>
    <submittedName>
        <fullName evidence="2">Uncharacterized protein</fullName>
    </submittedName>
</protein>
<evidence type="ECO:0000256" key="1">
    <source>
        <dbReference type="SAM" id="MobiDB-lite"/>
    </source>
</evidence>
<proteinExistence type="predicted"/>
<evidence type="ECO:0000313" key="2">
    <source>
        <dbReference type="EMBL" id="KGC14880.1"/>
    </source>
</evidence>
<accession>A0AAW3F4R1</accession>
<sequence length="34" mass="4002">MNPNEPKPSQLDHWDQTTPVWIPFRAQPRGNESK</sequence>
<dbReference type="KEGG" id="bgo:BM43_7268"/>
<organism evidence="2 3">
    <name type="scientific">Burkholderia gladioli</name>
    <name type="common">Pseudomonas marginata</name>
    <name type="synonym">Phytomonas marginata</name>
    <dbReference type="NCBI Taxonomy" id="28095"/>
    <lineage>
        <taxon>Bacteria</taxon>
        <taxon>Pseudomonadati</taxon>
        <taxon>Pseudomonadota</taxon>
        <taxon>Betaproteobacteria</taxon>
        <taxon>Burkholderiales</taxon>
        <taxon>Burkholderiaceae</taxon>
        <taxon>Burkholderia</taxon>
    </lineage>
</organism>
<dbReference type="AlphaFoldDB" id="A0AAW3F4R1"/>
<feature type="region of interest" description="Disordered" evidence="1">
    <location>
        <begin position="1"/>
        <end position="34"/>
    </location>
</feature>
<dbReference type="Proteomes" id="UP000029590">
    <property type="component" value="Unassembled WGS sequence"/>
</dbReference>
<reference evidence="2 3" key="1">
    <citation type="submission" date="2014-04" db="EMBL/GenBank/DDBJ databases">
        <authorList>
            <person name="Bishop-Lilly K.A."/>
            <person name="Broomall S.M."/>
            <person name="Chain P.S."/>
            <person name="Chertkov O."/>
            <person name="Coyne S.R."/>
            <person name="Daligault H.E."/>
            <person name="Davenport K.W."/>
            <person name="Erkkila T."/>
            <person name="Frey K.G."/>
            <person name="Gibbons H.S."/>
            <person name="Gu W."/>
            <person name="Jaissle J."/>
            <person name="Johnson S.L."/>
            <person name="Koroleva G.I."/>
            <person name="Ladner J.T."/>
            <person name="Lo C.-C."/>
            <person name="Minogue T.D."/>
            <person name="Munk C."/>
            <person name="Palacios G.F."/>
            <person name="Redden C.L."/>
            <person name="Rosenzweig C.N."/>
            <person name="Scholz M.B."/>
            <person name="Teshima H."/>
            <person name="Xu Y."/>
        </authorList>
    </citation>
    <scope>NUCLEOTIDE SEQUENCE [LARGE SCALE GENOMIC DNA]</scope>
    <source>
        <strain evidence="3">gladioli</strain>
    </source>
</reference>